<feature type="domain" description="DUF1565" evidence="5">
    <location>
        <begin position="9"/>
        <end position="47"/>
    </location>
</feature>
<evidence type="ECO:0000256" key="4">
    <source>
        <dbReference type="SAM" id="MobiDB-lite"/>
    </source>
</evidence>
<reference evidence="9 10" key="1">
    <citation type="submission" date="2020-08" db="EMBL/GenBank/DDBJ databases">
        <title>Sequencing the genomes of 1000 actinobacteria strains.</title>
        <authorList>
            <person name="Klenk H.-P."/>
        </authorList>
    </citation>
    <scope>NUCLEOTIDE SEQUENCE [LARGE SCALE GENOMIC DNA]</scope>
    <source>
        <strain evidence="9 10">DSM 43150</strain>
    </source>
</reference>
<name>A0A7W7HG78_9ACTN</name>
<dbReference type="EMBL" id="BOMP01000031">
    <property type="protein sequence ID" value="GIE39130.1"/>
    <property type="molecule type" value="Genomic_DNA"/>
</dbReference>
<evidence type="ECO:0000313" key="11">
    <source>
        <dbReference type="Proteomes" id="UP000631312"/>
    </source>
</evidence>
<dbReference type="Proteomes" id="UP000631312">
    <property type="component" value="Unassembled WGS sequence"/>
</dbReference>
<evidence type="ECO:0000256" key="2">
    <source>
        <dbReference type="ARBA" id="ARBA00022525"/>
    </source>
</evidence>
<evidence type="ECO:0000313" key="10">
    <source>
        <dbReference type="Proteomes" id="UP000590511"/>
    </source>
</evidence>
<keyword evidence="11" id="KW-1185">Reference proteome</keyword>
<evidence type="ECO:0000259" key="6">
    <source>
        <dbReference type="Pfam" id="PF13229"/>
    </source>
</evidence>
<sequence length="654" mass="71900">MTSLHVATTGSDDGDGTEGRPFRTINRAAALARPGDTVIVHAGEYREWVTPRRGGLSDSRRITYQVADGEHVVIKGSERVTGWENDGGTVWRASVPNTLFGDFNPYAEELAGDWVVHAGKEPRKHLGDVYLNGLSFYEAGSRAEVSAPEKRIDMIDNWTGVTDAVRDPEQTLLVWYAEVGAEATTIWANFQGADPNTELVEINVRRSVFYPLVPHLDYITVRGFELAQAATPWTPPTADQPGLIGPNWAKGWIIEDNVIHDAKCSAISIGKEASTGHNWATERGDKPGYQYQLEAVFSARQIGWDREHIGSHVIRRNHIYDCGQNGIVGHLGCVFSTIEDNHIHHIAIRREFYGYEIGGIKLHAAIDVEIRHNRIHDCSLGTWLDWQTQGTRVSRNVYHDNNRDLFIEVSHGPYLVDHNILASPASLELWSQGGAFVNNLLCGTVWAEPVMDRATPYHRPHSTQVAGYAFIVGGDDRWIGNLFVGGDRDTAYGAMPEGMSPAFAGTAGYDAYPASFAEYLQRIDEQPQGDHQKFLNVKQAVYARSNVYAAGARPFAGERDPVTLGGASARVVTEGDEVYLVTDLPDGFDGAGLAPIGGRDLERVRFADAEFEERDGSPAVIDTDLTGLHKEQGRTYAAGPLADLTAGSGRLRVW</sequence>
<dbReference type="AlphaFoldDB" id="A0A7W7HG78"/>
<evidence type="ECO:0000259" key="7">
    <source>
        <dbReference type="Pfam" id="PF21258"/>
    </source>
</evidence>
<dbReference type="InterPro" id="IPR013780">
    <property type="entry name" value="Glyco_hydro_b"/>
</dbReference>
<comment type="caution">
    <text evidence="9">The sequence shown here is derived from an EMBL/GenBank/DDBJ whole genome shotgun (WGS) entry which is preliminary data.</text>
</comment>
<dbReference type="InterPro" id="IPR052052">
    <property type="entry name" value="Polysaccharide_Lyase_9"/>
</dbReference>
<dbReference type="InterPro" id="IPR011459">
    <property type="entry name" value="DUF1565"/>
</dbReference>
<dbReference type="Proteomes" id="UP000590511">
    <property type="component" value="Unassembled WGS sequence"/>
</dbReference>
<dbReference type="PANTHER" id="PTHR40088">
    <property type="entry name" value="PECTATE LYASE (EUROFUNG)"/>
    <property type="match status" value="1"/>
</dbReference>
<dbReference type="InterPro" id="IPR011050">
    <property type="entry name" value="Pectin_lyase_fold/virulence"/>
</dbReference>
<keyword evidence="2" id="KW-0964">Secreted</keyword>
<dbReference type="InterPro" id="IPR012334">
    <property type="entry name" value="Pectin_lyas_fold"/>
</dbReference>
<feature type="region of interest" description="Disordered" evidence="4">
    <location>
        <begin position="1"/>
        <end position="21"/>
    </location>
</feature>
<feature type="domain" description="Right handed beta helix" evidence="6">
    <location>
        <begin position="311"/>
        <end position="439"/>
    </location>
</feature>
<dbReference type="GO" id="GO:0016837">
    <property type="term" value="F:carbon-oxygen lyase activity, acting on polysaccharides"/>
    <property type="evidence" value="ECO:0007669"/>
    <property type="project" value="TreeGrafter"/>
</dbReference>
<proteinExistence type="predicted"/>
<evidence type="ECO:0008006" key="12">
    <source>
        <dbReference type="Google" id="ProtNLM"/>
    </source>
</evidence>
<dbReference type="InterPro" id="IPR049169">
    <property type="entry name" value="Glyco_hydro_120_ins"/>
</dbReference>
<dbReference type="InterPro" id="IPR039448">
    <property type="entry name" value="Beta_helix"/>
</dbReference>
<evidence type="ECO:0000313" key="9">
    <source>
        <dbReference type="EMBL" id="MBB4749981.1"/>
    </source>
</evidence>
<comment type="subcellular location">
    <subcellularLocation>
        <location evidence="1">Secreted</location>
    </subcellularLocation>
</comment>
<dbReference type="SUPFAM" id="SSF51126">
    <property type="entry name" value="Pectin lyase-like"/>
    <property type="match status" value="1"/>
</dbReference>
<dbReference type="Pfam" id="PF07602">
    <property type="entry name" value="DUF1565"/>
    <property type="match status" value="1"/>
</dbReference>
<dbReference type="Pfam" id="PF13229">
    <property type="entry name" value="Beta_helix"/>
    <property type="match status" value="1"/>
</dbReference>
<dbReference type="Gene3D" id="2.60.40.1180">
    <property type="entry name" value="Golgi alpha-mannosidase II"/>
    <property type="match status" value="1"/>
</dbReference>
<dbReference type="PANTHER" id="PTHR40088:SF2">
    <property type="entry name" value="SECRETED SUGAR HYDROLASE"/>
    <property type="match status" value="1"/>
</dbReference>
<dbReference type="RefSeq" id="WP_188122218.1">
    <property type="nucleotide sequence ID" value="NZ_BOMP01000031.1"/>
</dbReference>
<evidence type="ECO:0000259" key="5">
    <source>
        <dbReference type="Pfam" id="PF07602"/>
    </source>
</evidence>
<dbReference type="Gene3D" id="2.160.20.10">
    <property type="entry name" value="Single-stranded right-handed beta-helix, Pectin lyase-like"/>
    <property type="match status" value="1"/>
</dbReference>
<keyword evidence="3" id="KW-0732">Signal</keyword>
<accession>A0A7W7HG78</accession>
<dbReference type="Pfam" id="PF21258">
    <property type="entry name" value="Glyco_hydro_120_ins"/>
    <property type="match status" value="1"/>
</dbReference>
<dbReference type="GO" id="GO:0005576">
    <property type="term" value="C:extracellular region"/>
    <property type="evidence" value="ECO:0007669"/>
    <property type="project" value="UniProtKB-SubCell"/>
</dbReference>
<evidence type="ECO:0000256" key="3">
    <source>
        <dbReference type="ARBA" id="ARBA00022729"/>
    </source>
</evidence>
<dbReference type="EMBL" id="JACHNC010000001">
    <property type="protein sequence ID" value="MBB4749981.1"/>
    <property type="molecule type" value="Genomic_DNA"/>
</dbReference>
<protein>
    <recommendedName>
        <fullName evidence="12">DUF1565 domain-containing protein</fullName>
    </recommendedName>
</protein>
<feature type="domain" description="Glycoside hydrolase 120 insertion" evidence="7">
    <location>
        <begin position="80"/>
        <end position="202"/>
    </location>
</feature>
<gene>
    <name evidence="8" type="ORF">Alo02nite_20280</name>
    <name evidence="9" type="ORF">BJ964_004142</name>
</gene>
<organism evidence="9 10">
    <name type="scientific">Actinoplanes lobatus</name>
    <dbReference type="NCBI Taxonomy" id="113568"/>
    <lineage>
        <taxon>Bacteria</taxon>
        <taxon>Bacillati</taxon>
        <taxon>Actinomycetota</taxon>
        <taxon>Actinomycetes</taxon>
        <taxon>Micromonosporales</taxon>
        <taxon>Micromonosporaceae</taxon>
        <taxon>Actinoplanes</taxon>
    </lineage>
</organism>
<evidence type="ECO:0000313" key="8">
    <source>
        <dbReference type="EMBL" id="GIE39130.1"/>
    </source>
</evidence>
<reference evidence="8 11" key="2">
    <citation type="submission" date="2021-01" db="EMBL/GenBank/DDBJ databases">
        <title>Whole genome shotgun sequence of Actinoplanes lobatus NBRC 12513.</title>
        <authorList>
            <person name="Komaki H."/>
            <person name="Tamura T."/>
        </authorList>
    </citation>
    <scope>NUCLEOTIDE SEQUENCE [LARGE SCALE GENOMIC DNA]</scope>
    <source>
        <strain evidence="8 11">NBRC 12513</strain>
    </source>
</reference>
<evidence type="ECO:0000256" key="1">
    <source>
        <dbReference type="ARBA" id="ARBA00004613"/>
    </source>
</evidence>